<feature type="compositionally biased region" description="Low complexity" evidence="1">
    <location>
        <begin position="395"/>
        <end position="406"/>
    </location>
</feature>
<name>A0A672GZC2_SALFA</name>
<reference evidence="3" key="3">
    <citation type="submission" date="2025-09" db="UniProtKB">
        <authorList>
            <consortium name="Ensembl"/>
        </authorList>
    </citation>
    <scope>IDENTIFICATION</scope>
</reference>
<dbReference type="Proteomes" id="UP000472267">
    <property type="component" value="Chromosome 2"/>
</dbReference>
<reference evidence="3" key="1">
    <citation type="submission" date="2019-06" db="EMBL/GenBank/DDBJ databases">
        <authorList>
            <consortium name="Wellcome Sanger Institute Data Sharing"/>
        </authorList>
    </citation>
    <scope>NUCLEOTIDE SEQUENCE [LARGE SCALE GENOMIC DNA]</scope>
</reference>
<protein>
    <recommendedName>
        <fullName evidence="2">Coiled-coil protein 142 C-terminal domain-containing protein</fullName>
    </recommendedName>
</protein>
<reference evidence="3" key="2">
    <citation type="submission" date="2025-08" db="UniProtKB">
        <authorList>
            <consortium name="Ensembl"/>
        </authorList>
    </citation>
    <scope>IDENTIFICATION</scope>
</reference>
<organism evidence="3 4">
    <name type="scientific">Salarias fasciatus</name>
    <name type="common">Jewelled blenny</name>
    <name type="synonym">Blennius fasciatus</name>
    <dbReference type="NCBI Taxonomy" id="181472"/>
    <lineage>
        <taxon>Eukaryota</taxon>
        <taxon>Metazoa</taxon>
        <taxon>Chordata</taxon>
        <taxon>Craniata</taxon>
        <taxon>Vertebrata</taxon>
        <taxon>Euteleostomi</taxon>
        <taxon>Actinopterygii</taxon>
        <taxon>Neopterygii</taxon>
        <taxon>Teleostei</taxon>
        <taxon>Neoteleostei</taxon>
        <taxon>Acanthomorphata</taxon>
        <taxon>Ovalentaria</taxon>
        <taxon>Blenniimorphae</taxon>
        <taxon>Blenniiformes</taxon>
        <taxon>Blennioidei</taxon>
        <taxon>Blenniidae</taxon>
        <taxon>Salariinae</taxon>
        <taxon>Salarias</taxon>
    </lineage>
</organism>
<proteinExistence type="predicted"/>
<evidence type="ECO:0000313" key="4">
    <source>
        <dbReference type="Proteomes" id="UP000472267"/>
    </source>
</evidence>
<feature type="region of interest" description="Disordered" evidence="1">
    <location>
        <begin position="301"/>
        <end position="357"/>
    </location>
</feature>
<evidence type="ECO:0000259" key="2">
    <source>
        <dbReference type="Pfam" id="PF14923"/>
    </source>
</evidence>
<keyword evidence="4" id="KW-1185">Reference proteome</keyword>
<dbReference type="OMA" id="TWEQLQH"/>
<dbReference type="AlphaFoldDB" id="A0A672GZC2"/>
<dbReference type="InterPro" id="IPR055350">
    <property type="entry name" value="CCDC142_C"/>
</dbReference>
<dbReference type="InterPro" id="IPR026700">
    <property type="entry name" value="CCDC142"/>
</dbReference>
<dbReference type="Pfam" id="PF14923">
    <property type="entry name" value="CCDC142"/>
    <property type="match status" value="1"/>
</dbReference>
<feature type="domain" description="Coiled-coil protein 142 C-terminal" evidence="2">
    <location>
        <begin position="440"/>
        <end position="795"/>
    </location>
</feature>
<feature type="compositionally biased region" description="Basic and acidic residues" evidence="1">
    <location>
        <begin position="413"/>
        <end position="422"/>
    </location>
</feature>
<feature type="compositionally biased region" description="Pro residues" evidence="1">
    <location>
        <begin position="335"/>
        <end position="353"/>
    </location>
</feature>
<dbReference type="PANTHER" id="PTHR21436:SF2">
    <property type="entry name" value="COILED-COIL DOMAIN-CONTAINING PROTEIN 142"/>
    <property type="match status" value="1"/>
</dbReference>
<feature type="region of interest" description="Disordered" evidence="1">
    <location>
        <begin position="553"/>
        <end position="574"/>
    </location>
</feature>
<dbReference type="PANTHER" id="PTHR21436">
    <property type="entry name" value="COILED-COIL DOMAIN-CONTAINING PROTEIN 142"/>
    <property type="match status" value="1"/>
</dbReference>
<dbReference type="FunCoup" id="A0A672GZC2">
    <property type="interactions" value="1"/>
</dbReference>
<evidence type="ECO:0000313" key="3">
    <source>
        <dbReference type="Ensembl" id="ENSSFAP00005023617.1"/>
    </source>
</evidence>
<dbReference type="InParanoid" id="A0A672GZC2"/>
<dbReference type="Ensembl" id="ENSSFAT00005024580.1">
    <property type="protein sequence ID" value="ENSSFAP00005023617.1"/>
    <property type="gene ID" value="ENSSFAG00005012190.1"/>
</dbReference>
<evidence type="ECO:0000256" key="1">
    <source>
        <dbReference type="SAM" id="MobiDB-lite"/>
    </source>
</evidence>
<sequence length="831" mass="90102">RSQRSLSRSLQRAEVLLRSTFHPSLRWLFRSHSQDEEEGHFVAAHNLVSRSSTRLLRLVSSVLDASGTRRRPPAVRRFLSGRSEAVLCVLQGPCRALWSLVLQRSLLLFTHEYTRRVRLAAAFVSRLDRLLGRLRNAPPDADLASLVQELRVHLSHWSCLFSRVQSDPCLRLALVGRAALLAAVRRRLERLGLQAAVLMERCVCAALSALAVLDLDSAPPQVLEDVLAGTALFGQAVEEQRPRLGTAALRRAGHHTPVPRLAGAHAPQPAPFSVHELLRILAAHHAQAAAEQLSGWLRERSRHGAGVSPRQRPASAQQGDECPSELSSSRVELQQPPPPPGDLLSAPPPPPGCRLPRPSLDVLFQLLVSSSDRLSPRCSPEVEGGGKDDCPLMNAADSADATTAGSKPSGDGSVEREGRDGADASDDAASCFLLLASCSVLCSGLGSALRDKCVTERQGGAEATSATMELFLRLPPPLQSALSCHQAGPAPCGPAPCGPAPCGPALRSRTVGLLLASVQLSSVWVVSKAQQFLSSWSLDKFLLVTQGDLKVSPDPDQSLVPASAPEDGPPQQRQSQRLLRRQLGQLDSLVSELQAFSSRVLASFSSDCKRMSGEIFERTMPSAVHWRPGHRTGFPSSPSEYASLAAQTVVGQVLEGVAPLPDEVRVQALSITMTAFMEAWMEHILRHKIKFSVQGALQLKQDFDCIRDMIQAERYGLSADLHQRLLGLRVFQQVDSAVVCLLQQPQAKSYQLSRAWEPLTHCCDRDSLDAAVSSSITNLQCVEGAELPDDLPPVAPVSLGAVQQQWLDLRIQNSARRWRLPGLQCLSTSES</sequence>
<feature type="region of interest" description="Disordered" evidence="1">
    <location>
        <begin position="374"/>
        <end position="422"/>
    </location>
</feature>
<accession>A0A672GZC2</accession>